<dbReference type="RefSeq" id="WP_014937219.1">
    <property type="nucleotide sequence ID" value="NC_018609.1"/>
</dbReference>
<dbReference type="Proteomes" id="UP000006276">
    <property type="component" value="Chromosome"/>
</dbReference>
<sequence>MTKKETAVIINGKPVELDQYISTIKEKGLECSPFDQTQSLGWLVKNIMGVCACALYNLEDNGEMTPKQQYDTLGASPIDVANVLQFAQTLIPFQELELISEIETALK</sequence>
<dbReference type="PATRIC" id="fig|1228997.3.peg.129"/>
<dbReference type="EMBL" id="CP003787">
    <property type="protein sequence ID" value="AFR34743.1"/>
    <property type="molecule type" value="Genomic_DNA"/>
</dbReference>
<proteinExistence type="predicted"/>
<accession>J9R3V1</accession>
<protein>
    <submittedName>
        <fullName evidence="1">Uncharacterized protein</fullName>
    </submittedName>
</protein>
<organism evidence="1 2">
    <name type="scientific">Riemerella anatipestifer RA-CH-1</name>
    <dbReference type="NCBI Taxonomy" id="1228997"/>
    <lineage>
        <taxon>Bacteria</taxon>
        <taxon>Pseudomonadati</taxon>
        <taxon>Bacteroidota</taxon>
        <taxon>Flavobacteriia</taxon>
        <taxon>Flavobacteriales</taxon>
        <taxon>Weeksellaceae</taxon>
        <taxon>Riemerella</taxon>
    </lineage>
</organism>
<name>J9R3V1_RIEAN</name>
<keyword evidence="2" id="KW-1185">Reference proteome</keyword>
<dbReference type="HOGENOM" id="CLU_157833_0_0_10"/>
<gene>
    <name evidence="1" type="ORF">B739_0135</name>
</gene>
<reference evidence="1 2" key="1">
    <citation type="submission" date="2012-09" db="EMBL/GenBank/DDBJ databases">
        <title>Riemerella anatipestifer vaccine strains.</title>
        <authorList>
            <person name="Chun C.A."/>
            <person name="Shu W.M."/>
            <person name="Kang Z.D."/>
            <person name="Jia W.X."/>
        </authorList>
    </citation>
    <scope>NUCLEOTIDE SEQUENCE [LARGE SCALE GENOMIC DNA]</scope>
    <source>
        <strain evidence="1 2">RA-CH-1</strain>
    </source>
</reference>
<dbReference type="KEGG" id="rag:B739_0135"/>
<evidence type="ECO:0000313" key="2">
    <source>
        <dbReference type="Proteomes" id="UP000006276"/>
    </source>
</evidence>
<dbReference type="AlphaFoldDB" id="J9R3V1"/>
<evidence type="ECO:0000313" key="1">
    <source>
        <dbReference type="EMBL" id="AFR34743.1"/>
    </source>
</evidence>